<organism evidence="3 4">
    <name type="scientific">Mangrovivirga cuniculi</name>
    <dbReference type="NCBI Taxonomy" id="2715131"/>
    <lineage>
        <taxon>Bacteria</taxon>
        <taxon>Pseudomonadati</taxon>
        <taxon>Bacteroidota</taxon>
        <taxon>Cytophagia</taxon>
        <taxon>Cytophagales</taxon>
        <taxon>Mangrovivirgaceae</taxon>
        <taxon>Mangrovivirga</taxon>
    </lineage>
</organism>
<keyword evidence="4" id="KW-1185">Reference proteome</keyword>
<dbReference type="RefSeq" id="WP_137090800.1">
    <property type="nucleotide sequence ID" value="NZ_CP028923.1"/>
</dbReference>
<dbReference type="Proteomes" id="UP000298616">
    <property type="component" value="Chromosome"/>
</dbReference>
<reference evidence="3 4" key="1">
    <citation type="submission" date="2018-04" db="EMBL/GenBank/DDBJ databases">
        <title>Complete genome uncultured novel isolate.</title>
        <authorList>
            <person name="Merlino G."/>
        </authorList>
    </citation>
    <scope>NUCLEOTIDE SEQUENCE [LARGE SCALE GENOMIC DNA]</scope>
    <source>
        <strain evidence="4">R1DC9</strain>
    </source>
</reference>
<dbReference type="KEGG" id="fpf:DCC35_10895"/>
<dbReference type="OrthoDB" id="976756at2"/>
<evidence type="ECO:0000256" key="1">
    <source>
        <dbReference type="SAM" id="SignalP"/>
    </source>
</evidence>
<protein>
    <recommendedName>
        <fullName evidence="2">DUF6443 domain-containing protein</fullName>
    </recommendedName>
</protein>
<accession>A0A4D7JWN2</accession>
<proteinExistence type="predicted"/>
<dbReference type="InterPro" id="IPR022385">
    <property type="entry name" value="Rhs_assc_core"/>
</dbReference>
<dbReference type="EMBL" id="CP028923">
    <property type="protein sequence ID" value="QCK15215.1"/>
    <property type="molecule type" value="Genomic_DNA"/>
</dbReference>
<evidence type="ECO:0000313" key="4">
    <source>
        <dbReference type="Proteomes" id="UP000298616"/>
    </source>
</evidence>
<feature type="domain" description="DUF6443" evidence="2">
    <location>
        <begin position="359"/>
        <end position="485"/>
    </location>
</feature>
<name>A0A4D7JWN2_9BACT</name>
<sequence>MNKSIIFSILLSFSSLSILAQYNANITGPDNVNVGEQHVYGTSVSGATSYDWRAFMGTIMSESSFSATIKWNEEGTGRVNFDAQTFNGFYTGVKYVTIVGNNPPKPNATFTILEECSKTTITRSYLDPNEDYEWYWQTSSSGEDLSNKSSNLEISTSQDVYLRARYKNSPNNWSEAQYVGFINVTSENLDVPSPLTAKRIGTGDITLEVNPIEGASRYYWYDANDGFIQTTTSPRLNRTISNTTTFKVASLKTCLSEKAVITAEVAPEPEILQTNCGVGVEQSVTLSLNFTYDSYTWKKESMELGSSPSIISNNTGLYSVTVNYGTQSSAELLVIDNQLCANQNMIITDIIKTPNIYEESEIANLNVDNKNRSIVYFDGLGRPIQEVSKKISPGKQDIVSITEYDNLGRKAKNYLPYIDGADGNFKMNANSNQADFYSTSLHGEYNNGVKTDTDPYTNVLYESSPLNRPLKTGLPGADFQPNLISDVYDKTDHSIKYRYLSNNNADGVINFTISNDNIVNNGIYSIGELYKNVIIDEHGFSTVEFKDAIGNTILKRVQYTEIGDPDNYNSIDWAETYYVYDDFGNLRFVIPPEATKQVINGNPLDNNLLNEWVFQYKYDGLQRMIEKKVPGSGWIFMVYDSRDRLVLTQDAEQRKSNEWLFTKYDHWNRPILTGTYLNNATNQIAMQAEVDQYYLNNPDNFSESKGITVHGYTNISFPTVGDESDYLTVTYYDDYDFPGAATYAFQSDELNSSSFDRVKGQITATKTRSINDPVKWYYTVNHYDDKYRVIQTQIQNHLGGNDIISTEYDFIGQVLRTKMIHNDGTQTLTINESYNYDHAGRLLSTIHQVNNETPVTLAANEYNSLGELIEKNLHQRQGENTYLQSVDFRYNIRGWLTSINDASLGNTNSNNSDTQYEVADIFGMNLGYNESIGTGIDPSLLQYNGNISAMKWNSATKGSEMSYDYTYDAMNRIKKADSDIDDIAKAYNLDVISYDLNGNILKLDRMDGQGTGMDLMTYTYDNGNQLKGVTDAGTEEGFKDGNNSNNDYDYDANGNMIADRNKDITKITYNHLNLPEEVWFDATGSKKIVYTYDAAGIKLKKEVFESGASTKTTTYIGGFIYEEGKLQQITHAEGRVVPGRDENGNILDYKYQYHHKDHLGNVRMTYGETNQTDIYLATMETESGVTEREESQFGNLETREVSGLGNTTTQQTYIDNKLDPLPVEQIGEALKLNFDNPIGSTIAITVDPGDIVNISAQGFHENLPDGDNNLDKSILITELVAAFNPAATGIGESSSQIEGALNSQGASPYIGEGTFSGPGAYLTYLYFDTDFNFITGGFIGLDANQKDMRFAPLEFNQTGYLYIYTSYESSNTSWRVYFDDVRIEVNKKIEIIQSEDYYPFGLTFNEYQRRGFRENKFLYNGKELQDDFDLNWMDYGARMYDAEIGRFNRIDRYSNIFSLLSPYNYTANNPINFKDKNGDYIIIHTSNSEGHAYSVLYENGKAYNYTIGEKGKITKEGEYDGNSKFIKNAVKDLNSVSSTDKGGEVVSDLVQSNNQYNIMGTSILEASRFEYKENNIIYSQNGGYADGVSFDKSYYALGHELLHAWDKEHTNDRYFTSKYKGYALTELNAVKFENYLRAKAGEKTMRVNYGNSKIMSRESPNYYLNISMPLRRNESLFLPKYRNSLSSDATSVNIEYKALKIDTRTNKFILD</sequence>
<dbReference type="NCBIfam" id="TIGR03696">
    <property type="entry name" value="Rhs_assc_core"/>
    <property type="match status" value="1"/>
</dbReference>
<dbReference type="InterPro" id="IPR045619">
    <property type="entry name" value="DUF6443"/>
</dbReference>
<dbReference type="Gene3D" id="2.180.10.10">
    <property type="entry name" value="RHS repeat-associated core"/>
    <property type="match status" value="2"/>
</dbReference>
<dbReference type="Pfam" id="PF20041">
    <property type="entry name" value="DUF6443"/>
    <property type="match status" value="1"/>
</dbReference>
<feature type="chain" id="PRO_5020353562" description="DUF6443 domain-containing protein" evidence="1">
    <location>
        <begin position="21"/>
        <end position="1711"/>
    </location>
</feature>
<keyword evidence="1" id="KW-0732">Signal</keyword>
<gene>
    <name evidence="3" type="ORF">DCC35_10895</name>
</gene>
<evidence type="ECO:0000313" key="3">
    <source>
        <dbReference type="EMBL" id="QCK15215.1"/>
    </source>
</evidence>
<evidence type="ECO:0000259" key="2">
    <source>
        <dbReference type="Pfam" id="PF20041"/>
    </source>
</evidence>
<feature type="signal peptide" evidence="1">
    <location>
        <begin position="1"/>
        <end position="20"/>
    </location>
</feature>